<keyword evidence="2" id="KW-1185">Reference proteome</keyword>
<dbReference type="EMBL" id="JBEYRS010000027">
    <property type="protein sequence ID" value="MEW2367591.1"/>
    <property type="molecule type" value="Genomic_DNA"/>
</dbReference>
<dbReference type="Proteomes" id="UP001553843">
    <property type="component" value="Unassembled WGS sequence"/>
</dbReference>
<accession>A0ABV3M7B3</accession>
<comment type="caution">
    <text evidence="1">The sequence shown here is derived from an EMBL/GenBank/DDBJ whole genome shotgun (WGS) entry which is preliminary data.</text>
</comment>
<organism evidence="1 2">
    <name type="scientific">Streptomyces huasconensis</name>
    <dbReference type="NCBI Taxonomy" id="1854574"/>
    <lineage>
        <taxon>Bacteria</taxon>
        <taxon>Bacillati</taxon>
        <taxon>Actinomycetota</taxon>
        <taxon>Actinomycetes</taxon>
        <taxon>Kitasatosporales</taxon>
        <taxon>Streptomycetaceae</taxon>
        <taxon>Streptomyces</taxon>
    </lineage>
</organism>
<sequence length="43" mass="5144">MRYWWRRGGQEAYWTIGGTELKPELFVLFGDPDAAELRITTRR</sequence>
<name>A0ABV3M7B3_9ACTN</name>
<reference evidence="1 2" key="1">
    <citation type="submission" date="2024-06" db="EMBL/GenBank/DDBJ databases">
        <title>The Natural Products Discovery Center: Release of the First 8490 Sequenced Strains for Exploring Actinobacteria Biosynthetic Diversity.</title>
        <authorList>
            <person name="Kalkreuter E."/>
            <person name="Kautsar S.A."/>
            <person name="Yang D."/>
            <person name="Bader C.D."/>
            <person name="Teijaro C.N."/>
            <person name="Fluegel L."/>
            <person name="Davis C.M."/>
            <person name="Simpson J.R."/>
            <person name="Lauterbach L."/>
            <person name="Steele A.D."/>
            <person name="Gui C."/>
            <person name="Meng S."/>
            <person name="Li G."/>
            <person name="Viehrig K."/>
            <person name="Ye F."/>
            <person name="Su P."/>
            <person name="Kiefer A.F."/>
            <person name="Nichols A."/>
            <person name="Cepeda A.J."/>
            <person name="Yan W."/>
            <person name="Fan B."/>
            <person name="Jiang Y."/>
            <person name="Adhikari A."/>
            <person name="Zheng C.-J."/>
            <person name="Schuster L."/>
            <person name="Cowan T.M."/>
            <person name="Smanski M.J."/>
            <person name="Chevrette M.G."/>
            <person name="De Carvalho L.P.S."/>
            <person name="Shen B."/>
        </authorList>
    </citation>
    <scope>NUCLEOTIDE SEQUENCE [LARGE SCALE GENOMIC DNA]</scope>
    <source>
        <strain evidence="1 2">NPDC047833</strain>
    </source>
</reference>
<dbReference type="RefSeq" id="WP_359783532.1">
    <property type="nucleotide sequence ID" value="NZ_JBEYRR010000016.1"/>
</dbReference>
<gene>
    <name evidence="1" type="ORF">AB0887_37425</name>
</gene>
<proteinExistence type="predicted"/>
<evidence type="ECO:0000313" key="1">
    <source>
        <dbReference type="EMBL" id="MEW2367591.1"/>
    </source>
</evidence>
<evidence type="ECO:0000313" key="2">
    <source>
        <dbReference type="Proteomes" id="UP001553843"/>
    </source>
</evidence>
<protein>
    <submittedName>
        <fullName evidence="1">Uncharacterized protein</fullName>
    </submittedName>
</protein>